<keyword evidence="1" id="KW-1133">Transmembrane helix</keyword>
<evidence type="ECO:0000313" key="2">
    <source>
        <dbReference type="EMBL" id="AQZ99282.1"/>
    </source>
</evidence>
<sequence length="176" mass="19887">MSELIQSQKIMGWLIKFILLSLCVALLFYAKNNSDIETYFSDLMAGDYQATFPYSISDADTVCALQAYQNRLRSLPDILAVDAINSQLDKANFRGEEGFWVLLRYSKGVLALDKVNRYKYPLSSPVDSNDFDPVEWKDEIGRKSVECATGVRLKFSVFINQATGEKRVGIASSERE</sequence>
<dbReference type="OrthoDB" id="8383056at2"/>
<gene>
    <name evidence="2" type="ORF">B5M06_14490</name>
</gene>
<organism evidence="2 3">
    <name type="scientific">Comamonas kerstersii</name>
    <dbReference type="NCBI Taxonomy" id="225992"/>
    <lineage>
        <taxon>Bacteria</taxon>
        <taxon>Pseudomonadati</taxon>
        <taxon>Pseudomonadota</taxon>
        <taxon>Betaproteobacteria</taxon>
        <taxon>Burkholderiales</taxon>
        <taxon>Comamonadaceae</taxon>
        <taxon>Comamonas</taxon>
    </lineage>
</organism>
<dbReference type="AlphaFoldDB" id="A0A1V0BHG5"/>
<evidence type="ECO:0000256" key="1">
    <source>
        <dbReference type="SAM" id="Phobius"/>
    </source>
</evidence>
<dbReference type="KEGG" id="cke:B5M06_14490"/>
<reference evidence="2 3" key="1">
    <citation type="submission" date="2017-03" db="EMBL/GenBank/DDBJ databases">
        <title>Rapid Whole Genome Sequencing of Comamonas kerstersii Causing Continuous ambulatory Peritoneal Dialysis-Associated Peritonitis.</title>
        <authorList>
            <person name="Zheng B."/>
        </authorList>
    </citation>
    <scope>NUCLEOTIDE SEQUENCE [LARGE SCALE GENOMIC DNA]</scope>
    <source>
        <strain evidence="2 3">8943</strain>
    </source>
</reference>
<dbReference type="EMBL" id="CP020121">
    <property type="protein sequence ID" value="AQZ99282.1"/>
    <property type="molecule type" value="Genomic_DNA"/>
</dbReference>
<dbReference type="Proteomes" id="UP000242792">
    <property type="component" value="Chromosome"/>
</dbReference>
<protein>
    <submittedName>
        <fullName evidence="2">Uncharacterized protein</fullName>
    </submittedName>
</protein>
<accession>A0A1V0BHG5</accession>
<dbReference type="RefSeq" id="WP_054066063.1">
    <property type="nucleotide sequence ID" value="NZ_CP020121.1"/>
</dbReference>
<name>A0A1V0BHG5_9BURK</name>
<keyword evidence="1" id="KW-0812">Transmembrane</keyword>
<evidence type="ECO:0000313" key="3">
    <source>
        <dbReference type="Proteomes" id="UP000242792"/>
    </source>
</evidence>
<keyword evidence="1" id="KW-0472">Membrane</keyword>
<dbReference type="GeneID" id="83040522"/>
<proteinExistence type="predicted"/>
<feature type="transmembrane region" description="Helical" evidence="1">
    <location>
        <begin position="12"/>
        <end position="30"/>
    </location>
</feature>